<accession>A0A514EDQ7</accession>
<keyword evidence="2" id="KW-1185">Reference proteome</keyword>
<organism evidence="1 2">
    <name type="scientific">Xanthomonas cerealis pv. cerealis</name>
    <dbReference type="NCBI Taxonomy" id="152263"/>
    <lineage>
        <taxon>Bacteria</taxon>
        <taxon>Pseudomonadati</taxon>
        <taxon>Pseudomonadota</taxon>
        <taxon>Gammaproteobacteria</taxon>
        <taxon>Lysobacterales</taxon>
        <taxon>Lysobacteraceae</taxon>
        <taxon>Xanthomonas</taxon>
        <taxon>Xanthomonas translucens group</taxon>
        <taxon>Xanthomonas cerealis</taxon>
    </lineage>
</organism>
<evidence type="ECO:0000313" key="2">
    <source>
        <dbReference type="Proteomes" id="UP000319349"/>
    </source>
</evidence>
<protein>
    <submittedName>
        <fullName evidence="1">Uncharacterized protein</fullName>
    </submittedName>
</protein>
<proteinExistence type="predicted"/>
<dbReference type="RefSeq" id="WP_142742400.1">
    <property type="nucleotide sequence ID" value="NZ_CP038228.1"/>
</dbReference>
<name>A0A514EDQ7_9XANT</name>
<dbReference type="AlphaFoldDB" id="A0A514EDQ7"/>
<sequence length="160" mass="17644">MQVNRRDADYHQEQPERMEDIDRIAVAILQIAYSGSRAQTFASQGLIQMDCVAVYKSGSEFVVASNTVSLTSEIVLRAWDTLGGRPTRGMTVTIAHGPTGMHAEMKIVSYFIQIHKEMQGLKLGVSKPCCTECAVELDRRGIVYSTTHSTPNRGVWIAPG</sequence>
<evidence type="ECO:0000313" key="1">
    <source>
        <dbReference type="EMBL" id="QDI04115.1"/>
    </source>
</evidence>
<gene>
    <name evidence="1" type="ORF">E4A48_10815</name>
</gene>
<dbReference type="EMBL" id="CP038228">
    <property type="protein sequence ID" value="QDI04115.1"/>
    <property type="molecule type" value="Genomic_DNA"/>
</dbReference>
<dbReference type="Proteomes" id="UP000319349">
    <property type="component" value="Chromosome"/>
</dbReference>
<reference evidence="1 2" key="1">
    <citation type="submission" date="2019-03" db="EMBL/GenBank/DDBJ databases">
        <title>Tal1 in Xanthomonas translucens pv. cerealis Contributes to Virulence in Bacterial Leaf Streak of Wheat.</title>
        <authorList>
            <person name="Shah S.M.A."/>
            <person name="Haq F."/>
            <person name="Ma W."/>
            <person name="Xu X."/>
            <person name="Wang S."/>
            <person name="Xu Z."/>
            <person name="Zou L."/>
            <person name="Zhu B."/>
            <person name="Chen G."/>
        </authorList>
    </citation>
    <scope>NUCLEOTIDE SEQUENCE [LARGE SCALE GENOMIC DNA]</scope>
    <source>
        <strain evidence="1 2">01</strain>
    </source>
</reference>